<dbReference type="GO" id="GO:0046872">
    <property type="term" value="F:metal ion binding"/>
    <property type="evidence" value="ECO:0007669"/>
    <property type="project" value="UniProtKB-KW"/>
</dbReference>
<dbReference type="Gene3D" id="1.10.150.20">
    <property type="entry name" value="5' to 3' exonuclease, C-terminal subdomain"/>
    <property type="match status" value="1"/>
</dbReference>
<protein>
    <submittedName>
        <fullName evidence="13">Flap endonuclease-1</fullName>
    </submittedName>
</protein>
<evidence type="ECO:0000256" key="5">
    <source>
        <dbReference type="ARBA" id="ARBA00022759"/>
    </source>
</evidence>
<organism evidence="13">
    <name type="scientific">Desulfofervidus auxilii</name>
    <dbReference type="NCBI Taxonomy" id="1621989"/>
    <lineage>
        <taxon>Bacteria</taxon>
        <taxon>Pseudomonadati</taxon>
        <taxon>Thermodesulfobacteriota</taxon>
        <taxon>Candidatus Desulfofervidia</taxon>
        <taxon>Candidatus Desulfofervidales</taxon>
        <taxon>Candidatus Desulfofervidaceae</taxon>
        <taxon>Candidatus Desulfofervidus</taxon>
    </lineage>
</organism>
<name>A0A7V0I9H4_DESA2</name>
<evidence type="ECO:0000256" key="10">
    <source>
        <dbReference type="ARBA" id="ARBA00023204"/>
    </source>
</evidence>
<evidence type="ECO:0000313" key="13">
    <source>
        <dbReference type="EMBL" id="HDD35185.1"/>
    </source>
</evidence>
<evidence type="ECO:0000256" key="1">
    <source>
        <dbReference type="ARBA" id="ARBA00001946"/>
    </source>
</evidence>
<dbReference type="Pfam" id="PF00752">
    <property type="entry name" value="XPG_N"/>
    <property type="match status" value="1"/>
</dbReference>
<dbReference type="GO" id="GO:0003677">
    <property type="term" value="F:DNA binding"/>
    <property type="evidence" value="ECO:0007669"/>
    <property type="project" value="InterPro"/>
</dbReference>
<dbReference type="FunFam" id="3.40.50.1010:FF:000016">
    <property type="entry name" value="Flap endonuclease 1"/>
    <property type="match status" value="1"/>
</dbReference>
<dbReference type="EMBL" id="DQWQ01000006">
    <property type="protein sequence ID" value="HDD35185.1"/>
    <property type="molecule type" value="Genomic_DNA"/>
</dbReference>
<dbReference type="PRINTS" id="PR00853">
    <property type="entry name" value="XPGRADSUPER"/>
</dbReference>
<dbReference type="InterPro" id="IPR006085">
    <property type="entry name" value="XPG_DNA_repair_N"/>
</dbReference>
<dbReference type="FunFam" id="1.10.150.20:FF:000087">
    <property type="entry name" value="Flap endonuclease 1"/>
    <property type="match status" value="1"/>
</dbReference>
<accession>A0A7V0I9H4</accession>
<dbReference type="GO" id="GO:0006281">
    <property type="term" value="P:DNA repair"/>
    <property type="evidence" value="ECO:0007669"/>
    <property type="project" value="UniProtKB-KW"/>
</dbReference>
<dbReference type="InterPro" id="IPR006086">
    <property type="entry name" value="XPG-I_dom"/>
</dbReference>
<evidence type="ECO:0000256" key="4">
    <source>
        <dbReference type="ARBA" id="ARBA00022723"/>
    </source>
</evidence>
<reference evidence="13" key="1">
    <citation type="journal article" date="2020" name="mSystems">
        <title>Genome- and Community-Level Interaction Insights into Carbon Utilization and Element Cycling Functions of Hydrothermarchaeota in Hydrothermal Sediment.</title>
        <authorList>
            <person name="Zhou Z."/>
            <person name="Liu Y."/>
            <person name="Xu W."/>
            <person name="Pan J."/>
            <person name="Luo Z.H."/>
            <person name="Li M."/>
        </authorList>
    </citation>
    <scope>NUCLEOTIDE SEQUENCE [LARGE SCALE GENOMIC DNA]</scope>
    <source>
        <strain evidence="13">HyVt-113</strain>
    </source>
</reference>
<dbReference type="InterPro" id="IPR029060">
    <property type="entry name" value="PIN-like_dom_sf"/>
</dbReference>
<dbReference type="InterPro" id="IPR036279">
    <property type="entry name" value="5-3_exonuclease_C_sf"/>
</dbReference>
<dbReference type="HAMAP" id="MF_00614">
    <property type="entry name" value="Fen"/>
    <property type="match status" value="1"/>
</dbReference>
<dbReference type="CDD" id="cd09867">
    <property type="entry name" value="PIN_FEN1"/>
    <property type="match status" value="1"/>
</dbReference>
<keyword evidence="4" id="KW-0479">Metal-binding</keyword>
<dbReference type="InterPro" id="IPR006084">
    <property type="entry name" value="XPG/Rad2"/>
</dbReference>
<keyword evidence="7" id="KW-0378">Hydrolase</keyword>
<dbReference type="SMART" id="SM00484">
    <property type="entry name" value="XPGI"/>
    <property type="match status" value="1"/>
</dbReference>
<dbReference type="PROSITE" id="PS00841">
    <property type="entry name" value="XPG_1"/>
    <property type="match status" value="1"/>
</dbReference>
<feature type="domain" description="XPG-I" evidence="11">
    <location>
        <begin position="141"/>
        <end position="222"/>
    </location>
</feature>
<comment type="cofactor">
    <cofactor evidence="1">
        <name>Mg(2+)</name>
        <dbReference type="ChEBI" id="CHEBI:18420"/>
    </cofactor>
</comment>
<evidence type="ECO:0000256" key="3">
    <source>
        <dbReference type="ARBA" id="ARBA00022722"/>
    </source>
</evidence>
<evidence type="ECO:0000256" key="9">
    <source>
        <dbReference type="ARBA" id="ARBA00022842"/>
    </source>
</evidence>
<dbReference type="GO" id="GO:0004527">
    <property type="term" value="F:exonuclease activity"/>
    <property type="evidence" value="ECO:0007669"/>
    <property type="project" value="UniProtKB-KW"/>
</dbReference>
<dbReference type="GO" id="GO:0006260">
    <property type="term" value="P:DNA replication"/>
    <property type="evidence" value="ECO:0007669"/>
    <property type="project" value="UniProtKB-KW"/>
</dbReference>
<dbReference type="InterPro" id="IPR008918">
    <property type="entry name" value="HhH2"/>
</dbReference>
<dbReference type="CDD" id="cd09903">
    <property type="entry name" value="H3TH_FEN1-Arc"/>
    <property type="match status" value="1"/>
</dbReference>
<dbReference type="InterPro" id="IPR019973">
    <property type="entry name" value="Flap_endonuc_arc"/>
</dbReference>
<dbReference type="InterPro" id="IPR019974">
    <property type="entry name" value="XPG_CS"/>
</dbReference>
<evidence type="ECO:0000259" key="11">
    <source>
        <dbReference type="SMART" id="SM00484"/>
    </source>
</evidence>
<proteinExistence type="inferred from homology"/>
<dbReference type="AlphaFoldDB" id="A0A7V0I9H4"/>
<dbReference type="SMART" id="SM00279">
    <property type="entry name" value="HhH2"/>
    <property type="match status" value="1"/>
</dbReference>
<evidence type="ECO:0000256" key="2">
    <source>
        <dbReference type="ARBA" id="ARBA00022705"/>
    </source>
</evidence>
<keyword evidence="10" id="KW-0234">DNA repair</keyword>
<keyword evidence="2" id="KW-0235">DNA replication</keyword>
<dbReference type="SUPFAM" id="SSF88723">
    <property type="entry name" value="PIN domain-like"/>
    <property type="match status" value="1"/>
</dbReference>
<feature type="domain" description="XPG N-terminal" evidence="12">
    <location>
        <begin position="1"/>
        <end position="102"/>
    </location>
</feature>
<evidence type="ECO:0000256" key="7">
    <source>
        <dbReference type="ARBA" id="ARBA00022801"/>
    </source>
</evidence>
<keyword evidence="9" id="KW-0460">Magnesium</keyword>
<keyword evidence="3" id="KW-0540">Nuclease</keyword>
<dbReference type="GO" id="GO:0017108">
    <property type="term" value="F:5'-flap endonuclease activity"/>
    <property type="evidence" value="ECO:0007669"/>
    <property type="project" value="TreeGrafter"/>
</dbReference>
<dbReference type="PANTHER" id="PTHR11081">
    <property type="entry name" value="FLAP ENDONUCLEASE FAMILY MEMBER"/>
    <property type="match status" value="1"/>
</dbReference>
<evidence type="ECO:0000259" key="12">
    <source>
        <dbReference type="SMART" id="SM00485"/>
    </source>
</evidence>
<dbReference type="InterPro" id="IPR023426">
    <property type="entry name" value="Flap_endonuc"/>
</dbReference>
<sequence length="342" mass="38448">MGVNLADIVPCSKIKVSDLNGKIIAIDAFNTIYQFLSIIRDRFTGECLRDSSGRITSHISGLFYRTAKLLEEGITPVFVFDGEPPSFKQKTQEERHMIKEKASIMLEKAREEGDTEKIRMYAQATAKLTESMVEDAKTLLKYMGVLCIDAPSEGEAQAAYIAKKGIAYASASQDWDSLLFGTPRLIRNLALTGKRKLPRKEVYVEVVPEMAELNTILSTLSITHDQLIALSILIGTDYNPGGVKGIGPKKALEIVKKCGDIEKIFNQVEWDFDVSAMDIFNFFKNPPVIDCDITKTQPDFDSLKEFMLQHDFSEERVDKVINALESLKGERQEDLSKWFAKK</sequence>
<dbReference type="Gene3D" id="3.40.50.1010">
    <property type="entry name" value="5'-nuclease"/>
    <property type="match status" value="1"/>
</dbReference>
<keyword evidence="6" id="KW-0227">DNA damage</keyword>
<keyword evidence="8" id="KW-0269">Exonuclease</keyword>
<evidence type="ECO:0000256" key="8">
    <source>
        <dbReference type="ARBA" id="ARBA00022839"/>
    </source>
</evidence>
<keyword evidence="5 13" id="KW-0255">Endonuclease</keyword>
<dbReference type="Pfam" id="PF00867">
    <property type="entry name" value="XPG_I"/>
    <property type="match status" value="1"/>
</dbReference>
<evidence type="ECO:0000256" key="6">
    <source>
        <dbReference type="ARBA" id="ARBA00022763"/>
    </source>
</evidence>
<dbReference type="PANTHER" id="PTHR11081:SF9">
    <property type="entry name" value="FLAP ENDONUCLEASE 1"/>
    <property type="match status" value="1"/>
</dbReference>
<gene>
    <name evidence="13" type="ORF">ENF30_00110</name>
</gene>
<comment type="caution">
    <text evidence="13">The sequence shown here is derived from an EMBL/GenBank/DDBJ whole genome shotgun (WGS) entry which is preliminary data.</text>
</comment>
<dbReference type="NCBIfam" id="TIGR03674">
    <property type="entry name" value="fen_arch"/>
    <property type="match status" value="1"/>
</dbReference>
<dbReference type="Proteomes" id="UP000885706">
    <property type="component" value="Unassembled WGS sequence"/>
</dbReference>
<dbReference type="SUPFAM" id="SSF47807">
    <property type="entry name" value="5' to 3' exonuclease, C-terminal subdomain"/>
    <property type="match status" value="1"/>
</dbReference>
<dbReference type="SMART" id="SM00485">
    <property type="entry name" value="XPGN"/>
    <property type="match status" value="1"/>
</dbReference>